<dbReference type="GO" id="GO:0003713">
    <property type="term" value="F:transcription coactivator activity"/>
    <property type="evidence" value="ECO:0007669"/>
    <property type="project" value="TreeGrafter"/>
</dbReference>
<feature type="region of interest" description="Disordered" evidence="1">
    <location>
        <begin position="310"/>
        <end position="345"/>
    </location>
</feature>
<dbReference type="GO" id="GO:0009062">
    <property type="term" value="P:fatty acid catabolic process"/>
    <property type="evidence" value="ECO:0007669"/>
    <property type="project" value="TreeGrafter"/>
</dbReference>
<feature type="compositionally biased region" description="Polar residues" evidence="1">
    <location>
        <begin position="329"/>
        <end position="345"/>
    </location>
</feature>
<evidence type="ECO:0000259" key="2">
    <source>
        <dbReference type="Pfam" id="PF04571"/>
    </source>
</evidence>
<dbReference type="EMBL" id="CADCXU010010455">
    <property type="protein sequence ID" value="CAB0001239.1"/>
    <property type="molecule type" value="Genomic_DNA"/>
</dbReference>
<protein>
    <recommendedName>
        <fullName evidence="2">Lipin N-terminal domain-containing protein</fullName>
    </recommendedName>
</protein>
<dbReference type="GO" id="GO:0032869">
    <property type="term" value="P:cellular response to insulin stimulus"/>
    <property type="evidence" value="ECO:0007669"/>
    <property type="project" value="TreeGrafter"/>
</dbReference>
<sequence>MPRNKNRQVEIVHKDRLFIYKYVFHWIRCCFNAFTDSTMRMAFSRIMDYFAEWFYILISTMKLQYCPIQSIVSFGGVWVDIEINGEPVDIHMKLGESGEAFFVEEVECGEGDEEPIPPHLACSPIPPDHGYLAEWPSYDEGHVDGSLDGNNSQENLPPAAGAVSTPKTFRAETLGTDVQREVVRKLSTSSRLGDFRPITGQASETSLSSQDSEFNKQIEITTPLNVPQSSESRDIHFFSDTEITPGSRVNGSIGFVLKSRIGTELQKKLLVIHIYSESLPEQVSVCPSVDTIEKIGGASVVIDIKEDQSKLQKKSSSSYSWFNWSRPSEQQQQQPGVSEIQFINP</sequence>
<feature type="domain" description="Lipin N-terminal" evidence="2">
    <location>
        <begin position="78"/>
        <end position="124"/>
    </location>
</feature>
<keyword evidence="4" id="KW-1185">Reference proteome</keyword>
<evidence type="ECO:0000256" key="1">
    <source>
        <dbReference type="SAM" id="MobiDB-lite"/>
    </source>
</evidence>
<feature type="compositionally biased region" description="Low complexity" evidence="1">
    <location>
        <begin position="314"/>
        <end position="328"/>
    </location>
</feature>
<evidence type="ECO:0000313" key="3">
    <source>
        <dbReference type="EMBL" id="CAB0001239.1"/>
    </source>
</evidence>
<dbReference type="GO" id="GO:0019432">
    <property type="term" value="P:triglyceride biosynthetic process"/>
    <property type="evidence" value="ECO:0007669"/>
    <property type="project" value="TreeGrafter"/>
</dbReference>
<dbReference type="GO" id="GO:0005634">
    <property type="term" value="C:nucleus"/>
    <property type="evidence" value="ECO:0007669"/>
    <property type="project" value="TreeGrafter"/>
</dbReference>
<evidence type="ECO:0000313" key="4">
    <source>
        <dbReference type="Proteomes" id="UP000479000"/>
    </source>
</evidence>
<reference evidence="3 4" key="1">
    <citation type="submission" date="2020-02" db="EMBL/GenBank/DDBJ databases">
        <authorList>
            <person name="Ferguson B K."/>
        </authorList>
    </citation>
    <scope>NUCLEOTIDE SEQUENCE [LARGE SCALE GENOMIC DNA]</scope>
</reference>
<dbReference type="AlphaFoldDB" id="A0A6H5GH76"/>
<gene>
    <name evidence="3" type="ORF">NTEN_LOCUS7026</name>
</gene>
<dbReference type="Proteomes" id="UP000479000">
    <property type="component" value="Unassembled WGS sequence"/>
</dbReference>
<feature type="region of interest" description="Disordered" evidence="1">
    <location>
        <begin position="146"/>
        <end position="167"/>
    </location>
</feature>
<dbReference type="PANTHER" id="PTHR12181">
    <property type="entry name" value="LIPIN"/>
    <property type="match status" value="1"/>
</dbReference>
<dbReference type="InterPro" id="IPR026058">
    <property type="entry name" value="LIPIN"/>
</dbReference>
<dbReference type="OrthoDB" id="4567at2759"/>
<dbReference type="GO" id="GO:0045944">
    <property type="term" value="P:positive regulation of transcription by RNA polymerase II"/>
    <property type="evidence" value="ECO:0007669"/>
    <property type="project" value="TreeGrafter"/>
</dbReference>
<proteinExistence type="predicted"/>
<name>A0A6H5GH76_9HEMI</name>
<dbReference type="GO" id="GO:0008195">
    <property type="term" value="F:phosphatidate phosphatase activity"/>
    <property type="evidence" value="ECO:0007669"/>
    <property type="project" value="TreeGrafter"/>
</dbReference>
<organism evidence="3 4">
    <name type="scientific">Nesidiocoris tenuis</name>
    <dbReference type="NCBI Taxonomy" id="355587"/>
    <lineage>
        <taxon>Eukaryota</taxon>
        <taxon>Metazoa</taxon>
        <taxon>Ecdysozoa</taxon>
        <taxon>Arthropoda</taxon>
        <taxon>Hexapoda</taxon>
        <taxon>Insecta</taxon>
        <taxon>Pterygota</taxon>
        <taxon>Neoptera</taxon>
        <taxon>Paraneoptera</taxon>
        <taxon>Hemiptera</taxon>
        <taxon>Heteroptera</taxon>
        <taxon>Panheteroptera</taxon>
        <taxon>Cimicomorpha</taxon>
        <taxon>Miridae</taxon>
        <taxon>Dicyphina</taxon>
        <taxon>Nesidiocoris</taxon>
    </lineage>
</organism>
<dbReference type="InterPro" id="IPR007651">
    <property type="entry name" value="Lipin_N"/>
</dbReference>
<dbReference type="PANTHER" id="PTHR12181:SF12">
    <property type="entry name" value="PHOSPHATIDATE PHOSPHATASE"/>
    <property type="match status" value="1"/>
</dbReference>
<accession>A0A6H5GH76</accession>
<dbReference type="Pfam" id="PF04571">
    <property type="entry name" value="Lipin_N"/>
    <property type="match status" value="1"/>
</dbReference>